<gene>
    <name evidence="1" type="ORF">BDM02DRAFT_3169773</name>
</gene>
<reference evidence="1" key="2">
    <citation type="journal article" date="2020" name="Nat. Commun.">
        <title>Large-scale genome sequencing of mycorrhizal fungi provides insights into the early evolution of symbiotic traits.</title>
        <authorList>
            <person name="Miyauchi S."/>
            <person name="Kiss E."/>
            <person name="Kuo A."/>
            <person name="Drula E."/>
            <person name="Kohler A."/>
            <person name="Sanchez-Garcia M."/>
            <person name="Morin E."/>
            <person name="Andreopoulos B."/>
            <person name="Barry K.W."/>
            <person name="Bonito G."/>
            <person name="Buee M."/>
            <person name="Carver A."/>
            <person name="Chen C."/>
            <person name="Cichocki N."/>
            <person name="Clum A."/>
            <person name="Culley D."/>
            <person name="Crous P.W."/>
            <person name="Fauchery L."/>
            <person name="Girlanda M."/>
            <person name="Hayes R.D."/>
            <person name="Keri Z."/>
            <person name="LaButti K."/>
            <person name="Lipzen A."/>
            <person name="Lombard V."/>
            <person name="Magnuson J."/>
            <person name="Maillard F."/>
            <person name="Murat C."/>
            <person name="Nolan M."/>
            <person name="Ohm R.A."/>
            <person name="Pangilinan J."/>
            <person name="Pereira M.F."/>
            <person name="Perotto S."/>
            <person name="Peter M."/>
            <person name="Pfister S."/>
            <person name="Riley R."/>
            <person name="Sitrit Y."/>
            <person name="Stielow J.B."/>
            <person name="Szollosi G."/>
            <person name="Zifcakova L."/>
            <person name="Stursova M."/>
            <person name="Spatafora J.W."/>
            <person name="Tedersoo L."/>
            <person name="Vaario L.M."/>
            <person name="Yamada A."/>
            <person name="Yan M."/>
            <person name="Wang P."/>
            <person name="Xu J."/>
            <person name="Bruns T."/>
            <person name="Baldrian P."/>
            <person name="Vilgalys R."/>
            <person name="Dunand C."/>
            <person name="Henrissat B."/>
            <person name="Grigoriev I.V."/>
            <person name="Hibbett D."/>
            <person name="Nagy L.G."/>
            <person name="Martin F.M."/>
        </authorList>
    </citation>
    <scope>NUCLEOTIDE SEQUENCE</scope>
    <source>
        <strain evidence="1">P2</strain>
    </source>
</reference>
<sequence>MVDLNPKPDDWRREFELLTDLMEGHYLPQLRRIASGSTPPNQRGEELLSGNFENLDLPLRVELDKEVLTEMVASTFPDDQHKITRIRPCRQPWKGRSQYILHPNKRMVSIYIALETRSIHKVTEPIGRNHERPHFQGPNMTAVRGQMRRLL</sequence>
<evidence type="ECO:0000313" key="1">
    <source>
        <dbReference type="EMBL" id="KAF9647596.1"/>
    </source>
</evidence>
<evidence type="ECO:0000313" key="2">
    <source>
        <dbReference type="Proteomes" id="UP000886501"/>
    </source>
</evidence>
<dbReference type="EMBL" id="MU118030">
    <property type="protein sequence ID" value="KAF9647596.1"/>
    <property type="molecule type" value="Genomic_DNA"/>
</dbReference>
<accession>A0ACB6ZEK7</accession>
<reference evidence="1" key="1">
    <citation type="submission" date="2019-10" db="EMBL/GenBank/DDBJ databases">
        <authorList>
            <consortium name="DOE Joint Genome Institute"/>
            <person name="Kuo A."/>
            <person name="Miyauchi S."/>
            <person name="Kiss E."/>
            <person name="Drula E."/>
            <person name="Kohler A."/>
            <person name="Sanchez-Garcia M."/>
            <person name="Andreopoulos B."/>
            <person name="Barry K.W."/>
            <person name="Bonito G."/>
            <person name="Buee M."/>
            <person name="Carver A."/>
            <person name="Chen C."/>
            <person name="Cichocki N."/>
            <person name="Clum A."/>
            <person name="Culley D."/>
            <person name="Crous P.W."/>
            <person name="Fauchery L."/>
            <person name="Girlanda M."/>
            <person name="Hayes R."/>
            <person name="Keri Z."/>
            <person name="Labutti K."/>
            <person name="Lipzen A."/>
            <person name="Lombard V."/>
            <person name="Magnuson J."/>
            <person name="Maillard F."/>
            <person name="Morin E."/>
            <person name="Murat C."/>
            <person name="Nolan M."/>
            <person name="Ohm R."/>
            <person name="Pangilinan J."/>
            <person name="Pereira M."/>
            <person name="Perotto S."/>
            <person name="Peter M."/>
            <person name="Riley R."/>
            <person name="Sitrit Y."/>
            <person name="Stielow B."/>
            <person name="Szollosi G."/>
            <person name="Zifcakova L."/>
            <person name="Stursova M."/>
            <person name="Spatafora J.W."/>
            <person name="Tedersoo L."/>
            <person name="Vaario L.-M."/>
            <person name="Yamada A."/>
            <person name="Yan M."/>
            <person name="Wang P."/>
            <person name="Xu J."/>
            <person name="Bruns T."/>
            <person name="Baldrian P."/>
            <person name="Vilgalys R."/>
            <person name="Henrissat B."/>
            <person name="Grigoriev I.V."/>
            <person name="Hibbett D."/>
            <person name="Nagy L.G."/>
            <person name="Martin F.M."/>
        </authorList>
    </citation>
    <scope>NUCLEOTIDE SEQUENCE</scope>
    <source>
        <strain evidence="1">P2</strain>
    </source>
</reference>
<keyword evidence="2" id="KW-1185">Reference proteome</keyword>
<proteinExistence type="predicted"/>
<dbReference type="Proteomes" id="UP000886501">
    <property type="component" value="Unassembled WGS sequence"/>
</dbReference>
<organism evidence="1 2">
    <name type="scientific">Thelephora ganbajun</name>
    <name type="common">Ganba fungus</name>
    <dbReference type="NCBI Taxonomy" id="370292"/>
    <lineage>
        <taxon>Eukaryota</taxon>
        <taxon>Fungi</taxon>
        <taxon>Dikarya</taxon>
        <taxon>Basidiomycota</taxon>
        <taxon>Agaricomycotina</taxon>
        <taxon>Agaricomycetes</taxon>
        <taxon>Thelephorales</taxon>
        <taxon>Thelephoraceae</taxon>
        <taxon>Thelephora</taxon>
    </lineage>
</organism>
<name>A0ACB6ZEK7_THEGA</name>
<protein>
    <submittedName>
        <fullName evidence="1">Uncharacterized protein</fullName>
    </submittedName>
</protein>
<comment type="caution">
    <text evidence="1">The sequence shown here is derived from an EMBL/GenBank/DDBJ whole genome shotgun (WGS) entry which is preliminary data.</text>
</comment>